<dbReference type="InterPro" id="IPR027417">
    <property type="entry name" value="P-loop_NTPase"/>
</dbReference>
<dbReference type="GO" id="GO:0004176">
    <property type="term" value="F:ATP-dependent peptidase activity"/>
    <property type="evidence" value="ECO:0007669"/>
    <property type="project" value="InterPro"/>
</dbReference>
<evidence type="ECO:0000313" key="3">
    <source>
        <dbReference type="Proteomes" id="UP000196640"/>
    </source>
</evidence>
<dbReference type="SUPFAM" id="SSF52540">
    <property type="entry name" value="P-loop containing nucleoside triphosphate hydrolases"/>
    <property type="match status" value="1"/>
</dbReference>
<dbReference type="GO" id="GO:0006515">
    <property type="term" value="P:protein quality control for misfolded or incompletely synthesized proteins"/>
    <property type="evidence" value="ECO:0007669"/>
    <property type="project" value="TreeGrafter"/>
</dbReference>
<dbReference type="InterPro" id="IPR003593">
    <property type="entry name" value="AAA+_ATPase"/>
</dbReference>
<dbReference type="Gene3D" id="3.40.50.300">
    <property type="entry name" value="P-loop containing nucleotide triphosphate hydrolases"/>
    <property type="match status" value="1"/>
</dbReference>
<dbReference type="Pfam" id="PF00004">
    <property type="entry name" value="AAA"/>
    <property type="match status" value="1"/>
</dbReference>
<dbReference type="PANTHER" id="PTHR43718">
    <property type="entry name" value="LON PROTEASE"/>
    <property type="match status" value="1"/>
</dbReference>
<dbReference type="GO" id="GO:0005524">
    <property type="term" value="F:ATP binding"/>
    <property type="evidence" value="ECO:0007669"/>
    <property type="project" value="InterPro"/>
</dbReference>
<sequence length="370" mass="41163">MSNTIPFIKARFFSANEGRFELEIRLKKHLRGLRCRRLPPNLLAPICDVKDTDDVAGPDLADFIGMGRDDESRIKRRVNRILERRKAASGLEHLRSDDRARLEVLKDGARLVSIRDEHHADELAAALHADMPWMAPATEVVWHAMRRSVREGLPGLKIPPLLLDGPPGIGKSELARRLGKLLARPTTVIEATEENASFGVVGSQRGWGGLCPGRLIETILQNPIANPVMVVDEVEKAGTAVSTKGHAFGLAEALLPLLEPLTAKHWSCPYYQVKFDMSWVIWVLTSNDCRLLPEPLLSRCPPIRLRHLTLAELVGFARREGGKRNLSATSIEAICEILAHPSLQRDRPSLRVATRMLQRAADLEQGPTLH</sequence>
<accession>A0A212AS88</accession>
<dbReference type="EMBL" id="NIPX01000008">
    <property type="protein sequence ID" value="OWJ84352.1"/>
    <property type="molecule type" value="Genomic_DNA"/>
</dbReference>
<comment type="caution">
    <text evidence="2">The sequence shown here is derived from an EMBL/GenBank/DDBJ whole genome shotgun (WGS) entry which is preliminary data.</text>
</comment>
<feature type="domain" description="AAA+ ATPase" evidence="1">
    <location>
        <begin position="157"/>
        <end position="311"/>
    </location>
</feature>
<dbReference type="SMART" id="SM00382">
    <property type="entry name" value="AAA"/>
    <property type="match status" value="1"/>
</dbReference>
<reference evidence="2 3" key="1">
    <citation type="submission" date="2016-11" db="EMBL/GenBank/DDBJ databases">
        <title>Comparison of Traditional DNA-DNA Hybridization with In Silico Genomic Analysis.</title>
        <authorList>
            <person name="Nicholson A.C."/>
            <person name="Sammons S."/>
            <person name="Humrighouse B.W."/>
            <person name="Graziano J."/>
            <person name="Lasker B."/>
            <person name="Whitney A.M."/>
            <person name="Mcquiston J.R."/>
        </authorList>
    </citation>
    <scope>NUCLEOTIDE SEQUENCE [LARGE SCALE GENOMIC DNA]</scope>
    <source>
        <strain evidence="2 3">H2381</strain>
    </source>
</reference>
<dbReference type="InterPro" id="IPR003959">
    <property type="entry name" value="ATPase_AAA_core"/>
</dbReference>
<gene>
    <name evidence="2" type="ORF">CDV52_08250</name>
</gene>
<evidence type="ECO:0000259" key="1">
    <source>
        <dbReference type="SMART" id="SM00382"/>
    </source>
</evidence>
<name>A0A212AS88_9RHOB</name>
<dbReference type="InterPro" id="IPR027065">
    <property type="entry name" value="Lon_Prtase"/>
</dbReference>
<dbReference type="AlphaFoldDB" id="A0A212AS88"/>
<proteinExistence type="predicted"/>
<organism evidence="2 3">
    <name type="scientific">Haematobacter missouriensis</name>
    <dbReference type="NCBI Taxonomy" id="366616"/>
    <lineage>
        <taxon>Bacteria</taxon>
        <taxon>Pseudomonadati</taxon>
        <taxon>Pseudomonadota</taxon>
        <taxon>Alphaproteobacteria</taxon>
        <taxon>Rhodobacterales</taxon>
        <taxon>Paracoccaceae</taxon>
        <taxon>Haematobacter</taxon>
    </lineage>
</organism>
<dbReference type="GO" id="GO:0016887">
    <property type="term" value="F:ATP hydrolysis activity"/>
    <property type="evidence" value="ECO:0007669"/>
    <property type="project" value="InterPro"/>
</dbReference>
<protein>
    <submittedName>
        <fullName evidence="2">AAA family ATPase</fullName>
    </submittedName>
</protein>
<dbReference type="GO" id="GO:0004252">
    <property type="term" value="F:serine-type endopeptidase activity"/>
    <property type="evidence" value="ECO:0007669"/>
    <property type="project" value="InterPro"/>
</dbReference>
<dbReference type="RefSeq" id="WP_088233565.1">
    <property type="nucleotide sequence ID" value="NZ_CALUEG010000013.1"/>
</dbReference>
<dbReference type="Proteomes" id="UP000196640">
    <property type="component" value="Unassembled WGS sequence"/>
</dbReference>
<dbReference type="PANTHER" id="PTHR43718:SF2">
    <property type="entry name" value="LON PROTEASE HOMOLOG, MITOCHONDRIAL"/>
    <property type="match status" value="1"/>
</dbReference>
<dbReference type="OrthoDB" id="5297432at2"/>
<evidence type="ECO:0000313" key="2">
    <source>
        <dbReference type="EMBL" id="OWJ84352.1"/>
    </source>
</evidence>